<evidence type="ECO:0000313" key="2">
    <source>
        <dbReference type="EMBL" id="RXG98832.1"/>
    </source>
</evidence>
<dbReference type="Proteomes" id="UP000290565">
    <property type="component" value="Unassembled WGS sequence"/>
</dbReference>
<feature type="signal peptide" evidence="1">
    <location>
        <begin position="1"/>
        <end position="20"/>
    </location>
</feature>
<accession>A0A4Q0QRV1</accession>
<gene>
    <name evidence="2" type="ORF">EAS61_12875</name>
    <name evidence="3" type="ORF">XH94_26120</name>
</gene>
<name>A0A4Q0SBD5_9BRAD</name>
<dbReference type="Proteomes" id="UP000290174">
    <property type="component" value="Unassembled WGS sequence"/>
</dbReference>
<protein>
    <recommendedName>
        <fullName evidence="6">Porin</fullName>
    </recommendedName>
</protein>
<evidence type="ECO:0000313" key="5">
    <source>
        <dbReference type="Proteomes" id="UP000290565"/>
    </source>
</evidence>
<proteinExistence type="predicted"/>
<dbReference type="EMBL" id="LBJM01000071">
    <property type="protein sequence ID" value="RXH35542.1"/>
    <property type="molecule type" value="Genomic_DNA"/>
</dbReference>
<dbReference type="EMBL" id="RKMK01000009">
    <property type="protein sequence ID" value="RXG98832.1"/>
    <property type="molecule type" value="Genomic_DNA"/>
</dbReference>
<sequence length="337" mass="35874">MKKVALLATALAMVAGSAFAADMPVKALKAPPPPAFDPWDIAFGGAIMSDYIFRGITQSNHKPSVAAYFEPRYNVTKDLQLYVGLAGESISFPNRAAAEIDVYGGIRPTFGAFAFDIGVWGYLYPGGTCFYGAPTDTAGNPLSAQCAANALLNGNVMKKDVSFFEVYGKVAYTINDSWTVGLNEYYTPSFLNSGAWGDYVSITAKYTAPSTIFGSSGVGMYVSGEFGRQFLGTSDSFYGTGFAAPGFAGPFPNGIKYADYNTWNIGIGFTYKVFTLDLRYSDTDLSKANCNAFTSDYTAGFNGSFSNINPTGVGSNWCGAAGIAKLSFDLTAMTNLK</sequence>
<accession>A0A4Q0SBD5</accession>
<dbReference type="InterPro" id="IPR010239">
    <property type="entry name" value="CHP02001"/>
</dbReference>
<dbReference type="Pfam" id="PF09694">
    <property type="entry name" value="Gcw_chp"/>
    <property type="match status" value="1"/>
</dbReference>
<reference evidence="2 4" key="2">
    <citation type="submission" date="2018-11" db="EMBL/GenBank/DDBJ databases">
        <title>Bradyrhizobium sp. nov., isolated from effective nodules of peanut in China.</title>
        <authorList>
            <person name="Li Y."/>
        </authorList>
    </citation>
    <scope>NUCLEOTIDE SEQUENCE [LARGE SCALE GENOMIC DNA]</scope>
    <source>
        <strain evidence="2 4">CCBAU 51770</strain>
    </source>
</reference>
<comment type="caution">
    <text evidence="3">The sequence shown here is derived from an EMBL/GenBank/DDBJ whole genome shotgun (WGS) entry which is preliminary data.</text>
</comment>
<evidence type="ECO:0000313" key="3">
    <source>
        <dbReference type="EMBL" id="RXH35542.1"/>
    </source>
</evidence>
<evidence type="ECO:0000256" key="1">
    <source>
        <dbReference type="SAM" id="SignalP"/>
    </source>
</evidence>
<reference evidence="3 5" key="1">
    <citation type="submission" date="2015-04" db="EMBL/GenBank/DDBJ databases">
        <title>Comparative genomics of rhizobia nodulating Arachis hypogaea in China.</title>
        <authorList>
            <person name="Li Y."/>
        </authorList>
    </citation>
    <scope>NUCLEOTIDE SEQUENCE [LARGE SCALE GENOMIC DNA]</scope>
    <source>
        <strain evidence="3 5">CCBAU 51787</strain>
    </source>
</reference>
<keyword evidence="1" id="KW-0732">Signal</keyword>
<evidence type="ECO:0000313" key="4">
    <source>
        <dbReference type="Proteomes" id="UP000290174"/>
    </source>
</evidence>
<evidence type="ECO:0008006" key="6">
    <source>
        <dbReference type="Google" id="ProtNLM"/>
    </source>
</evidence>
<organism evidence="3 5">
    <name type="scientific">Bradyrhizobium zhanjiangense</name>
    <dbReference type="NCBI Taxonomy" id="1325107"/>
    <lineage>
        <taxon>Bacteria</taxon>
        <taxon>Pseudomonadati</taxon>
        <taxon>Pseudomonadota</taxon>
        <taxon>Alphaproteobacteria</taxon>
        <taxon>Hyphomicrobiales</taxon>
        <taxon>Nitrobacteraceae</taxon>
        <taxon>Bradyrhizobium</taxon>
    </lineage>
</organism>
<dbReference type="RefSeq" id="WP_128931369.1">
    <property type="nucleotide sequence ID" value="NZ_CP022221.1"/>
</dbReference>
<feature type="chain" id="PRO_5036118995" description="Porin" evidence="1">
    <location>
        <begin position="21"/>
        <end position="337"/>
    </location>
</feature>
<dbReference type="AlphaFoldDB" id="A0A4Q0SBD5"/>